<dbReference type="AlphaFoldDB" id="A0A9Q0GRF9"/>
<dbReference type="Proteomes" id="UP001141806">
    <property type="component" value="Unassembled WGS sequence"/>
</dbReference>
<name>A0A9Q0GRF9_9MAGN</name>
<evidence type="ECO:0000256" key="1">
    <source>
        <dbReference type="SAM" id="MobiDB-lite"/>
    </source>
</evidence>
<sequence length="105" mass="10682">MLLNLFSSISIISKRRARMAGTGGAGGDAIGASSTSVPGGDDPSIPIVVAQDTQASFPPPGFSRMNPPTDGTSSSSLGNVAVVDLPYIVAADVALQLEMGIHLQW</sequence>
<evidence type="ECO:0000313" key="2">
    <source>
        <dbReference type="EMBL" id="KAJ4952170.1"/>
    </source>
</evidence>
<evidence type="ECO:0000313" key="3">
    <source>
        <dbReference type="Proteomes" id="UP001141806"/>
    </source>
</evidence>
<dbReference type="EMBL" id="JAMYWD010000012">
    <property type="protein sequence ID" value="KAJ4952170.1"/>
    <property type="molecule type" value="Genomic_DNA"/>
</dbReference>
<gene>
    <name evidence="2" type="ORF">NE237_029002</name>
</gene>
<keyword evidence="3" id="KW-1185">Reference proteome</keyword>
<organism evidence="2 3">
    <name type="scientific">Protea cynaroides</name>
    <dbReference type="NCBI Taxonomy" id="273540"/>
    <lineage>
        <taxon>Eukaryota</taxon>
        <taxon>Viridiplantae</taxon>
        <taxon>Streptophyta</taxon>
        <taxon>Embryophyta</taxon>
        <taxon>Tracheophyta</taxon>
        <taxon>Spermatophyta</taxon>
        <taxon>Magnoliopsida</taxon>
        <taxon>Proteales</taxon>
        <taxon>Proteaceae</taxon>
        <taxon>Protea</taxon>
    </lineage>
</organism>
<accession>A0A9Q0GRF9</accession>
<protein>
    <submittedName>
        <fullName evidence="2">Uncharacterized protein</fullName>
    </submittedName>
</protein>
<proteinExistence type="predicted"/>
<feature type="region of interest" description="Disordered" evidence="1">
    <location>
        <begin position="23"/>
        <end position="45"/>
    </location>
</feature>
<reference evidence="2" key="1">
    <citation type="journal article" date="2023" name="Plant J.">
        <title>The genome of the king protea, Protea cynaroides.</title>
        <authorList>
            <person name="Chang J."/>
            <person name="Duong T.A."/>
            <person name="Schoeman C."/>
            <person name="Ma X."/>
            <person name="Roodt D."/>
            <person name="Barker N."/>
            <person name="Li Z."/>
            <person name="Van de Peer Y."/>
            <person name="Mizrachi E."/>
        </authorList>
    </citation>
    <scope>NUCLEOTIDE SEQUENCE</scope>
    <source>
        <tissue evidence="2">Young leaves</tissue>
    </source>
</reference>
<comment type="caution">
    <text evidence="2">The sequence shown here is derived from an EMBL/GenBank/DDBJ whole genome shotgun (WGS) entry which is preliminary data.</text>
</comment>